<sequence>MTYIDEIFKLCSMISEHEVSKELQDQINKMYSKEPSFSSQSILLQSVRYESDFYGILVVNNEIEKDETDNLLLKSVEPLNQNDKQIFIIVHNIMSYYFYECIKGLEKLPENLKKALNPYYNYKVDISEELHIDLSKYLDKNMFNDLIDKFRDIKSVKLFNKEIRKFYPFLKSMKTDDLFIMLESIKNEITDSGFSNIPKTLQEVERRVYSGNLDNQTDLLRFFFLCYSIKETLMISMDTIAMALKGKEMGVIDEDSIITIKSEFSNLFKNGMEFLLQPSERPNPSVGNLCVIDYTTDNQRKKEFAYCVATTYRMKSEFGETIECKLNIVNEDLNQYTYLDSLYEK</sequence>
<reference evidence="1 2" key="1">
    <citation type="submission" date="2020-10" db="EMBL/GenBank/DDBJ databases">
        <title>Plasmid carrying two tetracycline resistance determinant.</title>
        <authorList>
            <person name="Yang Q."/>
        </authorList>
    </citation>
    <scope>NUCLEOTIDE SEQUENCE [LARGE SCALE GENOMIC DNA]</scope>
    <source>
        <strain evidence="1 2">T43</strain>
    </source>
</reference>
<evidence type="ECO:0000313" key="1">
    <source>
        <dbReference type="EMBL" id="QOQ79911.1"/>
    </source>
</evidence>
<dbReference type="EMBL" id="CP063065">
    <property type="protein sequence ID" value="QOQ79911.1"/>
    <property type="molecule type" value="Genomic_DNA"/>
</dbReference>
<evidence type="ECO:0000313" key="2">
    <source>
        <dbReference type="Proteomes" id="UP000595091"/>
    </source>
</evidence>
<proteinExistence type="predicted"/>
<dbReference type="RefSeq" id="WP_197559028.1">
    <property type="nucleotide sequence ID" value="NZ_CP063065.1"/>
</dbReference>
<dbReference type="AlphaFoldDB" id="A0A7M1KU83"/>
<accession>A0A7M1KU83</accession>
<gene>
    <name evidence="1" type="ORF">IMX20_04350</name>
</gene>
<protein>
    <submittedName>
        <fullName evidence="1">Uncharacterized protein</fullName>
    </submittedName>
</protein>
<organism evidence="1 2">
    <name type="scientific">Aerococcus urinaeequi</name>
    <dbReference type="NCBI Taxonomy" id="51665"/>
    <lineage>
        <taxon>Bacteria</taxon>
        <taxon>Bacillati</taxon>
        <taxon>Bacillota</taxon>
        <taxon>Bacilli</taxon>
        <taxon>Lactobacillales</taxon>
        <taxon>Aerococcaceae</taxon>
        <taxon>Aerococcus</taxon>
    </lineage>
</organism>
<dbReference type="Proteomes" id="UP000595091">
    <property type="component" value="Chromosome"/>
</dbReference>
<name>A0A7M1KU83_9LACT</name>